<feature type="region of interest" description="Disordered" evidence="1">
    <location>
        <begin position="61"/>
        <end position="100"/>
    </location>
</feature>
<dbReference type="EnsemblPlants" id="LPERR12G04860.1">
    <property type="protein sequence ID" value="LPERR12G04860.1"/>
    <property type="gene ID" value="LPERR12G04860"/>
</dbReference>
<reference evidence="4" key="2">
    <citation type="submission" date="2013-12" db="EMBL/GenBank/DDBJ databases">
        <authorList>
            <person name="Yu Y."/>
            <person name="Lee S."/>
            <person name="de Baynast K."/>
            <person name="Wissotski M."/>
            <person name="Liu L."/>
            <person name="Talag J."/>
            <person name="Goicoechea J."/>
            <person name="Angelova A."/>
            <person name="Jetty R."/>
            <person name="Kudrna D."/>
            <person name="Golser W."/>
            <person name="Rivera L."/>
            <person name="Zhang J."/>
            <person name="Wing R."/>
        </authorList>
    </citation>
    <scope>NUCLEOTIDE SEQUENCE</scope>
</reference>
<dbReference type="HOGENOM" id="CLU_2310093_0_0_1"/>
<feature type="signal peptide" evidence="2">
    <location>
        <begin position="1"/>
        <end position="24"/>
    </location>
</feature>
<evidence type="ECO:0000313" key="4">
    <source>
        <dbReference type="Proteomes" id="UP000032180"/>
    </source>
</evidence>
<evidence type="ECO:0008006" key="5">
    <source>
        <dbReference type="Google" id="ProtNLM"/>
    </source>
</evidence>
<evidence type="ECO:0000256" key="1">
    <source>
        <dbReference type="SAM" id="MobiDB-lite"/>
    </source>
</evidence>
<reference evidence="3 4" key="1">
    <citation type="submission" date="2012-08" db="EMBL/GenBank/DDBJ databases">
        <title>Oryza genome evolution.</title>
        <authorList>
            <person name="Wing R.A."/>
        </authorList>
    </citation>
    <scope>NUCLEOTIDE SEQUENCE</scope>
</reference>
<reference evidence="3" key="3">
    <citation type="submission" date="2015-04" db="UniProtKB">
        <authorList>
            <consortium name="EnsemblPlants"/>
        </authorList>
    </citation>
    <scope>IDENTIFICATION</scope>
</reference>
<evidence type="ECO:0000256" key="2">
    <source>
        <dbReference type="SAM" id="SignalP"/>
    </source>
</evidence>
<dbReference type="Gramene" id="LPERR12G04860.1">
    <property type="protein sequence ID" value="LPERR12G04860.1"/>
    <property type="gene ID" value="LPERR12G04860"/>
</dbReference>
<keyword evidence="4" id="KW-1185">Reference proteome</keyword>
<protein>
    <recommendedName>
        <fullName evidence="5">Plant heme peroxidase family profile domain-containing protein</fullName>
    </recommendedName>
</protein>
<sequence length="100" mass="10537">MAILAPMLAMAFLLLMEAMSVSHGQLQVGFYSDTCPDTEDIVSAAVHGVAWQGYVRRVGADPGECRARRRRHDGGHRSTSPPAAATASSPASVTPTSPTQ</sequence>
<proteinExistence type="predicted"/>
<evidence type="ECO:0000313" key="3">
    <source>
        <dbReference type="EnsemblPlants" id="LPERR12G04860.1"/>
    </source>
</evidence>
<feature type="chain" id="PRO_5002350586" description="Plant heme peroxidase family profile domain-containing protein" evidence="2">
    <location>
        <begin position="25"/>
        <end position="100"/>
    </location>
</feature>
<keyword evidence="2" id="KW-0732">Signal</keyword>
<dbReference type="Proteomes" id="UP000032180">
    <property type="component" value="Chromosome 12"/>
</dbReference>
<feature type="compositionally biased region" description="Low complexity" evidence="1">
    <location>
        <begin position="77"/>
        <end position="100"/>
    </location>
</feature>
<name>A0A0D9XXM0_9ORYZ</name>
<organism evidence="3 4">
    <name type="scientific">Leersia perrieri</name>
    <dbReference type="NCBI Taxonomy" id="77586"/>
    <lineage>
        <taxon>Eukaryota</taxon>
        <taxon>Viridiplantae</taxon>
        <taxon>Streptophyta</taxon>
        <taxon>Embryophyta</taxon>
        <taxon>Tracheophyta</taxon>
        <taxon>Spermatophyta</taxon>
        <taxon>Magnoliopsida</taxon>
        <taxon>Liliopsida</taxon>
        <taxon>Poales</taxon>
        <taxon>Poaceae</taxon>
        <taxon>BOP clade</taxon>
        <taxon>Oryzoideae</taxon>
        <taxon>Oryzeae</taxon>
        <taxon>Oryzinae</taxon>
        <taxon>Leersia</taxon>
    </lineage>
</organism>
<accession>A0A0D9XXM0</accession>
<dbReference type="AlphaFoldDB" id="A0A0D9XXM0"/>